<evidence type="ECO:0000256" key="1">
    <source>
        <dbReference type="ARBA" id="ARBA00022679"/>
    </source>
</evidence>
<dbReference type="FunFam" id="1.10.510.10:FF:000217">
    <property type="entry name" value="Wee1-like protein kinase"/>
    <property type="match status" value="1"/>
</dbReference>
<evidence type="ECO:0000256" key="6">
    <source>
        <dbReference type="ARBA" id="ARBA00037982"/>
    </source>
</evidence>
<dbReference type="Ensembl" id="ENSCMIT00000028418.1">
    <property type="protein sequence ID" value="ENSCMIP00000027977.1"/>
    <property type="gene ID" value="ENSCMIG00000012164.1"/>
</dbReference>
<dbReference type="GeneTree" id="ENSGT00940000158803"/>
<name>A0A4W3IGG5_CALMI</name>
<reference evidence="8" key="5">
    <citation type="submission" date="2025-09" db="UniProtKB">
        <authorList>
            <consortium name="Ensembl"/>
        </authorList>
    </citation>
    <scope>IDENTIFICATION</scope>
</reference>
<dbReference type="GO" id="GO:0004713">
    <property type="term" value="F:protein tyrosine kinase activity"/>
    <property type="evidence" value="ECO:0007669"/>
    <property type="project" value="TreeGrafter"/>
</dbReference>
<evidence type="ECO:0000313" key="8">
    <source>
        <dbReference type="Ensembl" id="ENSCMIP00000027977.1"/>
    </source>
</evidence>
<accession>A0A4W3IGG5</accession>
<dbReference type="PROSITE" id="PS00108">
    <property type="entry name" value="PROTEIN_KINASE_ST"/>
    <property type="match status" value="1"/>
</dbReference>
<reference evidence="9" key="3">
    <citation type="journal article" date="2014" name="Nature">
        <title>Elephant shark genome provides unique insights into gnathostome evolution.</title>
        <authorList>
            <consortium name="International Elephant Shark Genome Sequencing Consortium"/>
            <person name="Venkatesh B."/>
            <person name="Lee A.P."/>
            <person name="Ravi V."/>
            <person name="Maurya A.K."/>
            <person name="Lian M.M."/>
            <person name="Swann J.B."/>
            <person name="Ohta Y."/>
            <person name="Flajnik M.F."/>
            <person name="Sutoh Y."/>
            <person name="Kasahara M."/>
            <person name="Hoon S."/>
            <person name="Gangu V."/>
            <person name="Roy S.W."/>
            <person name="Irimia M."/>
            <person name="Korzh V."/>
            <person name="Kondrychyn I."/>
            <person name="Lim Z.W."/>
            <person name="Tay B.H."/>
            <person name="Tohari S."/>
            <person name="Kong K.W."/>
            <person name="Ho S."/>
            <person name="Lorente-Galdos B."/>
            <person name="Quilez J."/>
            <person name="Marques-Bonet T."/>
            <person name="Raney B.J."/>
            <person name="Ingham P.W."/>
            <person name="Tay A."/>
            <person name="Hillier L.W."/>
            <person name="Minx P."/>
            <person name="Boehm T."/>
            <person name="Wilson R.K."/>
            <person name="Brenner S."/>
            <person name="Warren W.C."/>
        </authorList>
    </citation>
    <scope>NUCLEOTIDE SEQUENCE [LARGE SCALE GENOMIC DNA]</scope>
</reference>
<dbReference type="Gene3D" id="1.10.510.10">
    <property type="entry name" value="Transferase(Phosphotransferase) domain 1"/>
    <property type="match status" value="1"/>
</dbReference>
<dbReference type="PANTHER" id="PTHR11042:SF75">
    <property type="entry name" value="WEE1-LIKE PROTEIN KINASE 2"/>
    <property type="match status" value="1"/>
</dbReference>
<keyword evidence="3" id="KW-0418">Kinase</keyword>
<organism evidence="8 9">
    <name type="scientific">Callorhinchus milii</name>
    <name type="common">Ghost shark</name>
    <dbReference type="NCBI Taxonomy" id="7868"/>
    <lineage>
        <taxon>Eukaryota</taxon>
        <taxon>Metazoa</taxon>
        <taxon>Chordata</taxon>
        <taxon>Craniata</taxon>
        <taxon>Vertebrata</taxon>
        <taxon>Chondrichthyes</taxon>
        <taxon>Holocephali</taxon>
        <taxon>Chimaeriformes</taxon>
        <taxon>Callorhinchidae</taxon>
        <taxon>Callorhinchus</taxon>
    </lineage>
</organism>
<keyword evidence="2" id="KW-0547">Nucleotide-binding</keyword>
<dbReference type="STRING" id="7868.ENSCMIP00000027977"/>
<dbReference type="PANTHER" id="PTHR11042">
    <property type="entry name" value="EUKARYOTIC TRANSLATION INITIATION FACTOR 2-ALPHA KINASE EIF2-ALPHA KINASE -RELATED"/>
    <property type="match status" value="1"/>
</dbReference>
<reference evidence="9" key="1">
    <citation type="journal article" date="2006" name="Science">
        <title>Ancient noncoding elements conserved in the human genome.</title>
        <authorList>
            <person name="Venkatesh B."/>
            <person name="Kirkness E.F."/>
            <person name="Loh Y.H."/>
            <person name="Halpern A.L."/>
            <person name="Lee A.P."/>
            <person name="Johnson J."/>
            <person name="Dandona N."/>
            <person name="Viswanathan L.D."/>
            <person name="Tay A."/>
            <person name="Venter J.C."/>
            <person name="Strausberg R.L."/>
            <person name="Brenner S."/>
        </authorList>
    </citation>
    <scope>NUCLEOTIDE SEQUENCE [LARGE SCALE GENOMIC DNA]</scope>
</reference>
<dbReference type="InParanoid" id="A0A4W3IGG5"/>
<keyword evidence="1" id="KW-0808">Transferase</keyword>
<dbReference type="GO" id="GO:0060631">
    <property type="term" value="P:regulation of meiosis I"/>
    <property type="evidence" value="ECO:0007669"/>
    <property type="project" value="TreeGrafter"/>
</dbReference>
<sequence length="349" mass="38807">TLVALPVNNTVKTQKSKTSNISGDIMTCKATILQRGGSWLVSTGNCLFKFLCMVLREVYAHAVLGHHPHVVRYYSAWSCNGDSLADVVMENLQKGTSLSEGELKEILLQVSMGLKYIHNSGLVHMDVKPSNIFICKRMIDAKSGCLEEDSDGVLTTNILYKLGDLGHVTSISNPQVEEGDCRFLANEILQEDYSNLPKADIFALSLTITLAAEVERLPYNNVAWHFIRKGNLPTIPLQLSHEFYGLLKLMVHPNPIERPSAAALTKHPTLRRTMGKSAAQLHKELNIECFRTAMLERELMKAQLSQALPRTDPTEVLHPWKKDLLPGKKNQLLVGGRSNRSVSFNCGGY</sequence>
<dbReference type="PROSITE" id="PS50011">
    <property type="entry name" value="PROTEIN_KINASE_DOM"/>
    <property type="match status" value="1"/>
</dbReference>
<dbReference type="GO" id="GO:0005524">
    <property type="term" value="F:ATP binding"/>
    <property type="evidence" value="ECO:0007669"/>
    <property type="project" value="UniProtKB-KW"/>
</dbReference>
<evidence type="ECO:0000256" key="2">
    <source>
        <dbReference type="ARBA" id="ARBA00022741"/>
    </source>
</evidence>
<keyword evidence="4" id="KW-0067">ATP-binding</keyword>
<dbReference type="GO" id="GO:0005737">
    <property type="term" value="C:cytoplasm"/>
    <property type="evidence" value="ECO:0007669"/>
    <property type="project" value="TreeGrafter"/>
</dbReference>
<keyword evidence="9" id="KW-1185">Reference proteome</keyword>
<protein>
    <recommendedName>
        <fullName evidence="7">Protein kinase domain-containing protein</fullName>
    </recommendedName>
</protein>
<comment type="similarity">
    <text evidence="6">Belongs to the protein kinase superfamily. Ser/Thr protein kinase family. GCN2 subfamily.</text>
</comment>
<keyword evidence="5" id="KW-0469">Meiosis</keyword>
<dbReference type="SUPFAM" id="SSF56112">
    <property type="entry name" value="Protein kinase-like (PK-like)"/>
    <property type="match status" value="1"/>
</dbReference>
<dbReference type="Pfam" id="PF00069">
    <property type="entry name" value="Pkinase"/>
    <property type="match status" value="1"/>
</dbReference>
<dbReference type="GO" id="GO:0051321">
    <property type="term" value="P:meiotic cell cycle"/>
    <property type="evidence" value="ECO:0007669"/>
    <property type="project" value="UniProtKB-KW"/>
</dbReference>
<evidence type="ECO:0000313" key="9">
    <source>
        <dbReference type="Proteomes" id="UP000314986"/>
    </source>
</evidence>
<dbReference type="GO" id="GO:0005634">
    <property type="term" value="C:nucleus"/>
    <property type="evidence" value="ECO:0007669"/>
    <property type="project" value="TreeGrafter"/>
</dbReference>
<dbReference type="AlphaFoldDB" id="A0A4W3IGG5"/>
<dbReference type="InterPro" id="IPR008271">
    <property type="entry name" value="Ser/Thr_kinase_AS"/>
</dbReference>
<feature type="domain" description="Protein kinase" evidence="7">
    <location>
        <begin position="1"/>
        <end position="270"/>
    </location>
</feature>
<evidence type="ECO:0000256" key="4">
    <source>
        <dbReference type="ARBA" id="ARBA00022840"/>
    </source>
</evidence>
<dbReference type="Proteomes" id="UP000314986">
    <property type="component" value="Unassembled WGS sequence"/>
</dbReference>
<dbReference type="SMART" id="SM00220">
    <property type="entry name" value="S_TKc"/>
    <property type="match status" value="1"/>
</dbReference>
<evidence type="ECO:0000256" key="5">
    <source>
        <dbReference type="ARBA" id="ARBA00023254"/>
    </source>
</evidence>
<evidence type="ECO:0000259" key="7">
    <source>
        <dbReference type="PROSITE" id="PS50011"/>
    </source>
</evidence>
<evidence type="ECO:0000256" key="3">
    <source>
        <dbReference type="ARBA" id="ARBA00022777"/>
    </source>
</evidence>
<reference evidence="9" key="2">
    <citation type="journal article" date="2007" name="PLoS Biol.">
        <title>Survey sequencing and comparative analysis of the elephant shark (Callorhinchus milii) genome.</title>
        <authorList>
            <person name="Venkatesh B."/>
            <person name="Kirkness E.F."/>
            <person name="Loh Y.H."/>
            <person name="Halpern A.L."/>
            <person name="Lee A.P."/>
            <person name="Johnson J."/>
            <person name="Dandona N."/>
            <person name="Viswanathan L.D."/>
            <person name="Tay A."/>
            <person name="Venter J.C."/>
            <person name="Strausberg R.L."/>
            <person name="Brenner S."/>
        </authorList>
    </citation>
    <scope>NUCLEOTIDE SEQUENCE [LARGE SCALE GENOMIC DNA]</scope>
</reference>
<reference evidence="8" key="4">
    <citation type="submission" date="2025-08" db="UniProtKB">
        <authorList>
            <consortium name="Ensembl"/>
        </authorList>
    </citation>
    <scope>IDENTIFICATION</scope>
</reference>
<proteinExistence type="inferred from homology"/>
<dbReference type="InterPro" id="IPR050339">
    <property type="entry name" value="CC_SR_Kinase"/>
</dbReference>
<dbReference type="InterPro" id="IPR000719">
    <property type="entry name" value="Prot_kinase_dom"/>
</dbReference>
<dbReference type="InterPro" id="IPR011009">
    <property type="entry name" value="Kinase-like_dom_sf"/>
</dbReference>